<sequence>MFDHECGADGPDLLRRDRQGRQGRPHRRATDMDLSTVAGSGVPGRVDENLRRSGEVHRHGGPAVPPPIAPLRRLVGAALVGAGQRVGGLTSACPVAEVASVLSSRAIHLVPSIAPHDRLHGAVRHRRGRAPPEPRRRGAMAEAEMPRQSVGQLRHGPRWARLARVQPWLAYESAATGNGRRGGASPARLARGVAQNGPELAPAPPDGWHRVLDGRDHVPARWQSCPCWRRSPPTGPPERKPERARSRRVGR</sequence>
<feature type="region of interest" description="Disordered" evidence="1">
    <location>
        <begin position="223"/>
        <end position="251"/>
    </location>
</feature>
<feature type="region of interest" description="Disordered" evidence="1">
    <location>
        <begin position="1"/>
        <end position="45"/>
    </location>
</feature>
<protein>
    <submittedName>
        <fullName evidence="2">Uncharacterized protein</fullName>
    </submittedName>
</protein>
<gene>
    <name evidence="2" type="ORF">AVDCRST_MAG49-4107</name>
</gene>
<dbReference type="AlphaFoldDB" id="A0A6J4VCD9"/>
<feature type="compositionally biased region" description="Basic and acidic residues" evidence="1">
    <location>
        <begin position="1"/>
        <end position="20"/>
    </location>
</feature>
<organism evidence="2">
    <name type="scientific">uncultured Thermomicrobiales bacterium</name>
    <dbReference type="NCBI Taxonomy" id="1645740"/>
    <lineage>
        <taxon>Bacteria</taxon>
        <taxon>Pseudomonadati</taxon>
        <taxon>Thermomicrobiota</taxon>
        <taxon>Thermomicrobia</taxon>
        <taxon>Thermomicrobiales</taxon>
        <taxon>environmental samples</taxon>
    </lineage>
</organism>
<evidence type="ECO:0000313" key="2">
    <source>
        <dbReference type="EMBL" id="CAA9575394.1"/>
    </source>
</evidence>
<dbReference type="EMBL" id="CADCWG010000300">
    <property type="protein sequence ID" value="CAA9575394.1"/>
    <property type="molecule type" value="Genomic_DNA"/>
</dbReference>
<proteinExistence type="predicted"/>
<evidence type="ECO:0000256" key="1">
    <source>
        <dbReference type="SAM" id="MobiDB-lite"/>
    </source>
</evidence>
<reference evidence="2" key="1">
    <citation type="submission" date="2020-02" db="EMBL/GenBank/DDBJ databases">
        <authorList>
            <person name="Meier V. D."/>
        </authorList>
    </citation>
    <scope>NUCLEOTIDE SEQUENCE</scope>
    <source>
        <strain evidence="2">AVDCRST_MAG49</strain>
    </source>
</reference>
<accession>A0A6J4VCD9</accession>
<feature type="region of interest" description="Disordered" evidence="1">
    <location>
        <begin position="123"/>
        <end position="154"/>
    </location>
</feature>
<name>A0A6J4VCD9_9BACT</name>